<dbReference type="EMBL" id="MU865332">
    <property type="protein sequence ID" value="KAK4227397.1"/>
    <property type="molecule type" value="Genomic_DNA"/>
</dbReference>
<keyword evidence="7" id="KW-0963">Cytoplasm</keyword>
<evidence type="ECO:0000256" key="11">
    <source>
        <dbReference type="ARBA" id="ARBA00023328"/>
    </source>
</evidence>
<evidence type="ECO:0000256" key="5">
    <source>
        <dbReference type="ARBA" id="ARBA00016329"/>
    </source>
</evidence>
<organism evidence="15 16">
    <name type="scientific">Podospora fimiseda</name>
    <dbReference type="NCBI Taxonomy" id="252190"/>
    <lineage>
        <taxon>Eukaryota</taxon>
        <taxon>Fungi</taxon>
        <taxon>Dikarya</taxon>
        <taxon>Ascomycota</taxon>
        <taxon>Pezizomycotina</taxon>
        <taxon>Sordariomycetes</taxon>
        <taxon>Sordariomycetidae</taxon>
        <taxon>Sordariales</taxon>
        <taxon>Podosporaceae</taxon>
        <taxon>Podospora</taxon>
    </lineage>
</organism>
<keyword evidence="9" id="KW-0206">Cytoskeleton</keyword>
<dbReference type="Pfam" id="PF08287">
    <property type="entry name" value="DASH_Spc19"/>
    <property type="match status" value="1"/>
</dbReference>
<evidence type="ECO:0000256" key="14">
    <source>
        <dbReference type="SAM" id="MobiDB-lite"/>
    </source>
</evidence>
<keyword evidence="8" id="KW-0995">Kinetochore</keyword>
<evidence type="ECO:0000256" key="6">
    <source>
        <dbReference type="ARBA" id="ARBA00022454"/>
    </source>
</evidence>
<dbReference type="PANTHER" id="PTHR28262">
    <property type="entry name" value="DASH COMPLEX SUBUNIT SPC19"/>
    <property type="match status" value="1"/>
</dbReference>
<evidence type="ECO:0000313" key="15">
    <source>
        <dbReference type="EMBL" id="KAK4227397.1"/>
    </source>
</evidence>
<dbReference type="AlphaFoldDB" id="A0AAN7BQ24"/>
<evidence type="ECO:0000256" key="3">
    <source>
        <dbReference type="ARBA" id="ARBA00004629"/>
    </source>
</evidence>
<dbReference type="GO" id="GO:0005876">
    <property type="term" value="C:spindle microtubule"/>
    <property type="evidence" value="ECO:0007669"/>
    <property type="project" value="InterPro"/>
</dbReference>
<dbReference type="InterPro" id="IPR013251">
    <property type="entry name" value="DASH_Spc19"/>
</dbReference>
<dbReference type="PANTHER" id="PTHR28262:SF1">
    <property type="entry name" value="DASH COMPLEX SUBUNIT SPC19"/>
    <property type="match status" value="1"/>
</dbReference>
<name>A0AAN7BQ24_9PEZI</name>
<evidence type="ECO:0000256" key="10">
    <source>
        <dbReference type="ARBA" id="ARBA00023242"/>
    </source>
</evidence>
<keyword evidence="11" id="KW-0137">Centromere</keyword>
<evidence type="ECO:0000256" key="2">
    <source>
        <dbReference type="ARBA" id="ARBA00004186"/>
    </source>
</evidence>
<keyword evidence="10" id="KW-0539">Nucleus</keyword>
<evidence type="ECO:0000256" key="13">
    <source>
        <dbReference type="SAM" id="Coils"/>
    </source>
</evidence>
<dbReference type="GO" id="GO:0008608">
    <property type="term" value="P:attachment of spindle microtubules to kinetochore"/>
    <property type="evidence" value="ECO:0007669"/>
    <property type="project" value="InterPro"/>
</dbReference>
<evidence type="ECO:0000256" key="7">
    <source>
        <dbReference type="ARBA" id="ARBA00022490"/>
    </source>
</evidence>
<keyword evidence="13" id="KW-0175">Coiled coil</keyword>
<keyword evidence="6" id="KW-0158">Chromosome</keyword>
<proteinExistence type="inferred from homology"/>
<comment type="similarity">
    <text evidence="4">Belongs to the DASH complex SPC19 family.</text>
</comment>
<keyword evidence="16" id="KW-1185">Reference proteome</keyword>
<comment type="subcellular location">
    <subcellularLocation>
        <location evidence="3">Chromosome</location>
        <location evidence="3">Centromere</location>
        <location evidence="3">Kinetochore</location>
    </subcellularLocation>
    <subcellularLocation>
        <location evidence="2">Cytoplasm</location>
        <location evidence="2">Cytoskeleton</location>
        <location evidence="2">Spindle</location>
    </subcellularLocation>
    <subcellularLocation>
        <location evidence="1">Nucleus</location>
    </subcellularLocation>
</comment>
<feature type="compositionally biased region" description="Basic and acidic residues" evidence="14">
    <location>
        <begin position="109"/>
        <end position="123"/>
    </location>
</feature>
<feature type="coiled-coil region" evidence="13">
    <location>
        <begin position="135"/>
        <end position="169"/>
    </location>
</feature>
<reference evidence="15" key="1">
    <citation type="journal article" date="2023" name="Mol. Phylogenet. Evol.">
        <title>Genome-scale phylogeny and comparative genomics of the fungal order Sordariales.</title>
        <authorList>
            <person name="Hensen N."/>
            <person name="Bonometti L."/>
            <person name="Westerberg I."/>
            <person name="Brannstrom I.O."/>
            <person name="Guillou S."/>
            <person name="Cros-Aarteil S."/>
            <person name="Calhoun S."/>
            <person name="Haridas S."/>
            <person name="Kuo A."/>
            <person name="Mondo S."/>
            <person name="Pangilinan J."/>
            <person name="Riley R."/>
            <person name="LaButti K."/>
            <person name="Andreopoulos B."/>
            <person name="Lipzen A."/>
            <person name="Chen C."/>
            <person name="Yan M."/>
            <person name="Daum C."/>
            <person name="Ng V."/>
            <person name="Clum A."/>
            <person name="Steindorff A."/>
            <person name="Ohm R.A."/>
            <person name="Martin F."/>
            <person name="Silar P."/>
            <person name="Natvig D.O."/>
            <person name="Lalanne C."/>
            <person name="Gautier V."/>
            <person name="Ament-Velasquez S.L."/>
            <person name="Kruys A."/>
            <person name="Hutchinson M.I."/>
            <person name="Powell A.J."/>
            <person name="Barry K."/>
            <person name="Miller A.N."/>
            <person name="Grigoriev I.V."/>
            <person name="Debuchy R."/>
            <person name="Gladieux P."/>
            <person name="Hiltunen Thoren M."/>
            <person name="Johannesson H."/>
        </authorList>
    </citation>
    <scope>NUCLEOTIDE SEQUENCE</scope>
    <source>
        <strain evidence="15">CBS 990.96</strain>
    </source>
</reference>
<feature type="region of interest" description="Disordered" evidence="14">
    <location>
        <begin position="100"/>
        <end position="123"/>
    </location>
</feature>
<evidence type="ECO:0000256" key="8">
    <source>
        <dbReference type="ARBA" id="ARBA00022838"/>
    </source>
</evidence>
<evidence type="ECO:0000256" key="9">
    <source>
        <dbReference type="ARBA" id="ARBA00023212"/>
    </source>
</evidence>
<sequence length="176" mass="20156">MSINPTYSSCVSALRTSLNYLESSVSTLDQGVSDFPRITKLLKTVRHYELLPQHTIHQAESSLQEEIGPFIAILLDKAEKNLERQGRKIETLKARKELNAGRLGGGGDRAQRQRQKEVGIKKRGERLDEEQALRVKVLRQRKEALKYSVERLEMEVREKERELRGRLERGGVGGYE</sequence>
<evidence type="ECO:0000256" key="4">
    <source>
        <dbReference type="ARBA" id="ARBA00008952"/>
    </source>
</evidence>
<evidence type="ECO:0000313" key="16">
    <source>
        <dbReference type="Proteomes" id="UP001301958"/>
    </source>
</evidence>
<evidence type="ECO:0000256" key="1">
    <source>
        <dbReference type="ARBA" id="ARBA00004123"/>
    </source>
</evidence>
<protein>
    <recommendedName>
        <fullName evidence="5">DASH complex subunit SPC19</fullName>
    </recommendedName>
    <alternativeName>
        <fullName evidence="12">Outer kinetochore protein SPC19</fullName>
    </alternativeName>
</protein>
<dbReference type="GO" id="GO:0042729">
    <property type="term" value="C:DASH complex"/>
    <property type="evidence" value="ECO:0007669"/>
    <property type="project" value="InterPro"/>
</dbReference>
<gene>
    <name evidence="15" type="ORF">QBC38DRAFT_364352</name>
</gene>
<evidence type="ECO:0000256" key="12">
    <source>
        <dbReference type="ARBA" id="ARBA00032583"/>
    </source>
</evidence>
<dbReference type="Proteomes" id="UP001301958">
    <property type="component" value="Unassembled WGS sequence"/>
</dbReference>
<reference evidence="15" key="2">
    <citation type="submission" date="2023-05" db="EMBL/GenBank/DDBJ databases">
        <authorList>
            <consortium name="Lawrence Berkeley National Laboratory"/>
            <person name="Steindorff A."/>
            <person name="Hensen N."/>
            <person name="Bonometti L."/>
            <person name="Westerberg I."/>
            <person name="Brannstrom I.O."/>
            <person name="Guillou S."/>
            <person name="Cros-Aarteil S."/>
            <person name="Calhoun S."/>
            <person name="Haridas S."/>
            <person name="Kuo A."/>
            <person name="Mondo S."/>
            <person name="Pangilinan J."/>
            <person name="Riley R."/>
            <person name="Labutti K."/>
            <person name="Andreopoulos B."/>
            <person name="Lipzen A."/>
            <person name="Chen C."/>
            <person name="Yanf M."/>
            <person name="Daum C."/>
            <person name="Ng V."/>
            <person name="Clum A."/>
            <person name="Ohm R."/>
            <person name="Martin F."/>
            <person name="Silar P."/>
            <person name="Natvig D."/>
            <person name="Lalanne C."/>
            <person name="Gautier V."/>
            <person name="Ament-Velasquez S.L."/>
            <person name="Kruys A."/>
            <person name="Hutchinson M.I."/>
            <person name="Powell A.J."/>
            <person name="Barry K."/>
            <person name="Miller A.N."/>
            <person name="Grigoriev I.V."/>
            <person name="Debuchy R."/>
            <person name="Gladieux P."/>
            <person name="Thoren M.H."/>
            <person name="Johannesson H."/>
        </authorList>
    </citation>
    <scope>NUCLEOTIDE SEQUENCE</scope>
    <source>
        <strain evidence="15">CBS 990.96</strain>
    </source>
</reference>
<comment type="caution">
    <text evidence="15">The sequence shown here is derived from an EMBL/GenBank/DDBJ whole genome shotgun (WGS) entry which is preliminary data.</text>
</comment>
<accession>A0AAN7BQ24</accession>